<dbReference type="InterPro" id="IPR012854">
    <property type="entry name" value="Cu_amine_oxidase-like_N"/>
</dbReference>
<evidence type="ECO:0000259" key="3">
    <source>
        <dbReference type="Pfam" id="PF07833"/>
    </source>
</evidence>
<dbReference type="AlphaFoldDB" id="A0A2L2XHC9"/>
<feature type="signal peptide" evidence="1">
    <location>
        <begin position="1"/>
        <end position="23"/>
    </location>
</feature>
<dbReference type="PANTHER" id="PTHR30619">
    <property type="entry name" value="DNA INTERNALIZATION/COMPETENCE PROTEIN COMEC/REC2"/>
    <property type="match status" value="1"/>
</dbReference>
<dbReference type="InterPro" id="IPR052159">
    <property type="entry name" value="Competence_DNA_uptake"/>
</dbReference>
<dbReference type="SUPFAM" id="SSF57884">
    <property type="entry name" value="Ada DNA repair protein, N-terminal domain (N-Ada 10)"/>
    <property type="match status" value="1"/>
</dbReference>
<keyword evidence="1" id="KW-0732">Signal</keyword>
<reference evidence="5" key="1">
    <citation type="submission" date="2018-02" db="EMBL/GenBank/DDBJ databases">
        <title>Genome sequence of Desulfocucumis palustris strain NAW-5.</title>
        <authorList>
            <person name="Watanabe M."/>
            <person name="Kojima H."/>
            <person name="Fukui M."/>
        </authorList>
    </citation>
    <scope>NUCLEOTIDE SEQUENCE [LARGE SCALE GENOMIC DNA]</scope>
    <source>
        <strain evidence="5">NAW-5</strain>
    </source>
</reference>
<accession>A0A2L2XHC9</accession>
<feature type="domain" description="Copper amine oxidase-like N-terminal" evidence="3">
    <location>
        <begin position="29"/>
        <end position="135"/>
    </location>
</feature>
<organism evidence="4 5">
    <name type="scientific">Desulfocucumis palustris</name>
    <dbReference type="NCBI Taxonomy" id="1898651"/>
    <lineage>
        <taxon>Bacteria</taxon>
        <taxon>Bacillati</taxon>
        <taxon>Bacillota</taxon>
        <taxon>Clostridia</taxon>
        <taxon>Eubacteriales</taxon>
        <taxon>Desulfocucumaceae</taxon>
        <taxon>Desulfocucumis</taxon>
    </lineage>
</organism>
<comment type="caution">
    <text evidence="4">The sequence shown here is derived from an EMBL/GenBank/DDBJ whole genome shotgun (WGS) entry which is preliminary data.</text>
</comment>
<dbReference type="InterPro" id="IPR001279">
    <property type="entry name" value="Metallo-B-lactamas"/>
</dbReference>
<sequence>MFRLLRIFLLAALLLALAAPAFAGPRVVLDGNLLQFDTEPTIENGTTLVPLRKIFESMGATVSWNEAEQKITAARDAVTVTLTLGQKDAFVNGEKVTLNAAPKTVNGRTLVPLRFIGEAFGASVVWDAPQNTVIIKSPVEPEPVLEELPPDQVTEVHIIDSGYANAVYLKLADGSNILIDAGYDEDLRESRKIINYLEKNGVDELDLLVVSSPTSDYMGNVDDVLSKITAKKIIDTGQVMPTKDYEKYKYMASTRSTTWETADGQRLRFGNAALDILSYKRYVSITDNATVICRLTVGNIRFLFTGNAALKDLEGLSDMSKGNYADVLLVPAHGDDGTLSSELLAKIAPKTAVISVGNNVHRDPGDKTLELLSDAKVKVYRTDVDGDIVITTDGKNYSVGTKNQLEENKQQITAPSKFIGDIETNVYHTPGCPLIQNIPDERKITFKYSWDAKEAGFEPCKLCNP</sequence>
<feature type="chain" id="PRO_5014914962" evidence="1">
    <location>
        <begin position="24"/>
        <end position="465"/>
    </location>
</feature>
<name>A0A2L2XHC9_9FIRM</name>
<dbReference type="SUPFAM" id="SSF56281">
    <property type="entry name" value="Metallo-hydrolase/oxidoreductase"/>
    <property type="match status" value="1"/>
</dbReference>
<evidence type="ECO:0000256" key="1">
    <source>
        <dbReference type="SAM" id="SignalP"/>
    </source>
</evidence>
<dbReference type="InterPro" id="IPR035451">
    <property type="entry name" value="Ada-like_dom_sf"/>
</dbReference>
<evidence type="ECO:0000259" key="2">
    <source>
        <dbReference type="Pfam" id="PF00753"/>
    </source>
</evidence>
<dbReference type="PANTHER" id="PTHR30619:SF1">
    <property type="entry name" value="RECOMBINATION PROTEIN 2"/>
    <property type="match status" value="1"/>
</dbReference>
<dbReference type="InterPro" id="IPR036582">
    <property type="entry name" value="Mao_N_sf"/>
</dbReference>
<feature type="domain" description="Metallo-beta-lactamase" evidence="2">
    <location>
        <begin position="162"/>
        <end position="357"/>
    </location>
</feature>
<keyword evidence="5" id="KW-1185">Reference proteome</keyword>
<gene>
    <name evidence="4" type="ORF">DCCM_4744</name>
</gene>
<dbReference type="Gene3D" id="3.60.15.10">
    <property type="entry name" value="Ribonuclease Z/Hydroxyacylglutathione hydrolase-like"/>
    <property type="match status" value="1"/>
</dbReference>
<dbReference type="SUPFAM" id="SSF55383">
    <property type="entry name" value="Copper amine oxidase, domain N"/>
    <property type="match status" value="1"/>
</dbReference>
<dbReference type="Gene3D" id="3.30.457.10">
    <property type="entry name" value="Copper amine oxidase-like, N-terminal domain"/>
    <property type="match status" value="1"/>
</dbReference>
<dbReference type="RefSeq" id="WP_104373671.1">
    <property type="nucleotide sequence ID" value="NZ_BFAV01000179.1"/>
</dbReference>
<dbReference type="Proteomes" id="UP000239549">
    <property type="component" value="Unassembled WGS sequence"/>
</dbReference>
<evidence type="ECO:0000313" key="4">
    <source>
        <dbReference type="EMBL" id="GBF35615.1"/>
    </source>
</evidence>
<dbReference type="EMBL" id="BFAV01000179">
    <property type="protein sequence ID" value="GBF35615.1"/>
    <property type="molecule type" value="Genomic_DNA"/>
</dbReference>
<dbReference type="Pfam" id="PF00753">
    <property type="entry name" value="Lactamase_B"/>
    <property type="match status" value="1"/>
</dbReference>
<dbReference type="InterPro" id="IPR036866">
    <property type="entry name" value="RibonucZ/Hydroxyglut_hydro"/>
</dbReference>
<dbReference type="Pfam" id="PF07833">
    <property type="entry name" value="Cu_amine_oxidN1"/>
    <property type="match status" value="1"/>
</dbReference>
<proteinExistence type="predicted"/>
<dbReference type="OrthoDB" id="9761531at2"/>
<protein>
    <submittedName>
        <fullName evidence="4">Uncharacterized protein</fullName>
    </submittedName>
</protein>
<dbReference type="Gene3D" id="3.40.10.10">
    <property type="entry name" value="DNA Methylphosphotriester Repair Domain"/>
    <property type="match status" value="1"/>
</dbReference>
<evidence type="ECO:0000313" key="5">
    <source>
        <dbReference type="Proteomes" id="UP000239549"/>
    </source>
</evidence>